<dbReference type="InterPro" id="IPR018303">
    <property type="entry name" value="ATPase_P-typ_P_site"/>
</dbReference>
<evidence type="ECO:0000313" key="14">
    <source>
        <dbReference type="Proteomes" id="UP000224006"/>
    </source>
</evidence>
<dbReference type="VEuPathDB" id="ToxoDB:BESB_036510"/>
<keyword evidence="8 11" id="KW-1133">Transmembrane helix</keyword>
<gene>
    <name evidence="13" type="ORF">BESB_036510</name>
</gene>
<feature type="transmembrane region" description="Helical" evidence="11">
    <location>
        <begin position="2359"/>
        <end position="2379"/>
    </location>
</feature>
<keyword evidence="2 11" id="KW-0812">Transmembrane</keyword>
<dbReference type="PANTHER" id="PTHR45630">
    <property type="entry name" value="CATION-TRANSPORTING ATPASE-RELATED"/>
    <property type="match status" value="1"/>
</dbReference>
<feature type="compositionally biased region" description="Basic and acidic residues" evidence="10">
    <location>
        <begin position="1537"/>
        <end position="1548"/>
    </location>
</feature>
<dbReference type="Gene3D" id="3.40.50.1000">
    <property type="entry name" value="HAD superfamily/HAD-like"/>
    <property type="match status" value="2"/>
</dbReference>
<feature type="transmembrane region" description="Helical" evidence="11">
    <location>
        <begin position="385"/>
        <end position="404"/>
    </location>
</feature>
<dbReference type="RefSeq" id="XP_029221202.1">
    <property type="nucleotide sequence ID" value="XM_029362237.1"/>
</dbReference>
<dbReference type="GO" id="GO:0005524">
    <property type="term" value="F:ATP binding"/>
    <property type="evidence" value="ECO:0007669"/>
    <property type="project" value="UniProtKB-KW"/>
</dbReference>
<dbReference type="InterPro" id="IPR023298">
    <property type="entry name" value="ATPase_P-typ_TM_dom_sf"/>
</dbReference>
<dbReference type="InterPro" id="IPR059000">
    <property type="entry name" value="ATPase_P-type_domA"/>
</dbReference>
<dbReference type="GO" id="GO:0016020">
    <property type="term" value="C:membrane"/>
    <property type="evidence" value="ECO:0007669"/>
    <property type="project" value="UniProtKB-SubCell"/>
</dbReference>
<evidence type="ECO:0000313" key="13">
    <source>
        <dbReference type="EMBL" id="PFH37193.1"/>
    </source>
</evidence>
<dbReference type="SUPFAM" id="SSF81653">
    <property type="entry name" value="Calcium ATPase, transduction domain A"/>
    <property type="match status" value="1"/>
</dbReference>
<dbReference type="PROSITE" id="PS00154">
    <property type="entry name" value="ATPASE_E1_E2"/>
    <property type="match status" value="1"/>
</dbReference>
<sequence length="2407" mass="263267">MWLKRAHGSSTARLFFTLALSVVTLFALVLNDGHRRPHRQETSCHHPACSVAEGASSFSLFAHATRDGTSSRAVDRPSVPREAVGRVHTGTAGPSGSTADFQAAAVRRREGAKDDRKFVHDDSNDPNGRGPPYSTGKARPGGSRGSFRTRGQGNQTPAATLFGFLNTECPATPLTTPIPPQFVSFVFLAYGALTVMTLLWLVRRAARRMHVQKKQARVVEDMFRLGKGLPEPTPSASEAGGSTAKAKGRQYGDMYVTPLMFVRGMLIQQEGSYQSVPGSILKYLLMLSFAVACGLPLVGVNVSVIRDPHRALISYFIPRTFYDAQDPGLPPFFAHLPPYLTETSPVYSPHGHSTNGSRPSEGMSAQSAAQYWMSNVECMQTRERICVALMLFCFFYLACAFALWKRYLRDVDLVPAPLSSCSKLRLRCTHLPHHRVEQLRRLRQREQREKSKVESAGDLRRRRFTALAASATSALSAQGPVEGSHALDGLRPEERQGQETLGARAVAVREDCKQKLEPEKSKSEHGVMFLTEEDLTQWAVGEEVLKALENHTVVDVRHTVGVHNPRRFVEIDGMHLVYAPAEGFFVLSAILQERQGIADASRLAKAMVRGIEANDSAAERVHDVLRAFHTVLLRPEEVADRQAIGTNRIALPVTSVGKILWASLTGSAFYFAMLVVIWYYCFTRNFLVLAILLAFVVSEGTYRIRLLLRQQAGLLHLAAEREKAVAEQPASVLRLYQVPYRATAQNALEVLESDPSPSPLVAVWTRVPATDIVPSDIIRLSRGDTVPCDMLLVNGTVAVDESSLRGDGAPLRKRPFRLSVAKRREAADGKEAQDADWLKEPELTESFVYAGTRVVSCTEARGQTRTLDEAAVQCTLTAGGERGLERAAETQLSTAQALMDSGASGQGGICWGVALRTGINTTAGQQLRQLNLPNQEMFRYDRQLAFVLVGVLLLWIGIVAVHAYYTRSLLLSFRFSVDTLLKLLPLWLPAICGLFATLAARRLRACSAEEASRFSRRFLQKRTEEFRVRAYLSASVPEDPSDYSARAKLLQSPDPSKPDASARELCCCPPARGSRTWSPSSSPPRPFSVVCPAPGRLPLAAQVRVVCFDKTGTLTRDDFSFIGCQPVEGAALKPFVRYDPEAFGGSVHAAGTGLDPTTLSGAKARGALFLADSVPVRLFESLVCCHGLALSRKAELQGTPLERQMFNSTGWTIGWADDATRSEGAQNEMAVGVGRLVFFLPPGAQESDDEDRQLARRDKFVLLQRFLFDPVRQVMSVVVARMKDGKGEHNEGEVMVFCKGSFEAVSALCRPQTVPSDFLHRAGVYAKGGVYVLATASKSLGVHARLDQWKDLDRAAVESELCLEGLVLFRNELRLDAFDAVEQLKDAGIRPIIITGDSALTAVAVARRVGMIQSLEDIFSSNSERLEQRSRADRFTAPSPVVFGDIVEEASTRASAEEVLADEQRFVAGRGGGSDAHDLCRRVKWINVDTGEEVERWKVFFSDEYSELALTARAMEALMDTPDVLMMGYSGTKDLASEKETDHVRGDNGKSPSLGENGFPSPPHSMYTIPRSLFPSGNSALPREDGPPQPVVVKVERARSLEETSGELSRRQQRVRTLFDRVLFRVRVFARMSPHKKALVVEQYQDRDLVVAMVGDGTNDCFAIRQAEIGVAFGPGNLCQSVAPFAILTNQRQDYSPSPSKPPASAKQLKADTEASAIPQRHLFESCGVLGVITLIREGRATLVTSFAVYKLQILYGVLSAISHLLLTVGAYGTPNAFASFFSSVAMLLGLSLAMLWSVPSDGPLTKRRPTSNPLGARTVAGVTSIVIVDILALFLLFGLLYGPAERPLPCAWVQREVRNELLQRQQIEHLLDLHSLSMTAAGDNTAQGGVEQEKQWKEEIRENGSREKAASHGVTQGASASGRVSERGRHPSRVGEEKAVNGNAQGRQQSAVSHVSHPSSLSATRTQNGESSGEANNGWVSHISGEKMPGEGLTHPAKNTASMVQVRGQESTSHLVASFLEVSDWGEVTSSSHRRPRLSSGRVVRRRHSPKLKSAPGSLWWTDRPRSVALLDEISHEDVGNLNFPVPKSKEQSRLEMSATALLQINGSMDRLVGHSLRPGAAMEDPPCSRDGRTEAFIIFVWLGACLLNAALIFSRRGSFRKVLCANPVLLPLCFILAVFLIFLVTAPKNSVSCLFMVNCPANEVYMQQLGANAIGAAKQVVTDTDEKDMYRGLAEKAEAEVMKVRGNLAAQTAAVTAPSRPQQPVSRSASGMNRETDGHDRIATRRAEADGAAEGFYRDIADDGANAKVQAWENLKDEGAKLGKSVEDEMHAGRHEKEYNPKQGATGSVLSAWYGQVLLYILCLMSLLNGLIHAYVIEDQLGLDVFAGCRRRACPSWHKGEAMLV</sequence>
<feature type="compositionally biased region" description="Basic and acidic residues" evidence="10">
    <location>
        <begin position="1899"/>
        <end position="1911"/>
    </location>
</feature>
<dbReference type="OrthoDB" id="289856at2759"/>
<evidence type="ECO:0000259" key="12">
    <source>
        <dbReference type="Pfam" id="PF00122"/>
    </source>
</evidence>
<dbReference type="GO" id="GO:0019829">
    <property type="term" value="F:ATPase-coupled monoatomic cation transmembrane transporter activity"/>
    <property type="evidence" value="ECO:0007669"/>
    <property type="project" value="TreeGrafter"/>
</dbReference>
<evidence type="ECO:0000256" key="3">
    <source>
        <dbReference type="ARBA" id="ARBA00022723"/>
    </source>
</evidence>
<organism evidence="13 14">
    <name type="scientific">Besnoitia besnoiti</name>
    <name type="common">Apicomplexan protozoan</name>
    <dbReference type="NCBI Taxonomy" id="94643"/>
    <lineage>
        <taxon>Eukaryota</taxon>
        <taxon>Sar</taxon>
        <taxon>Alveolata</taxon>
        <taxon>Apicomplexa</taxon>
        <taxon>Conoidasida</taxon>
        <taxon>Coccidia</taxon>
        <taxon>Eucoccidiorida</taxon>
        <taxon>Eimeriorina</taxon>
        <taxon>Sarcocystidae</taxon>
        <taxon>Besnoitia</taxon>
    </lineage>
</organism>
<dbReference type="InterPro" id="IPR006544">
    <property type="entry name" value="P-type_TPase_V"/>
</dbReference>
<dbReference type="Gene3D" id="3.40.1110.10">
    <property type="entry name" value="Calcium-transporting ATPase, cytoplasmic domain N"/>
    <property type="match status" value="1"/>
</dbReference>
<feature type="compositionally biased region" description="Basic residues" evidence="10">
    <location>
        <begin position="2033"/>
        <end position="2052"/>
    </location>
</feature>
<keyword evidence="3" id="KW-0479">Metal-binding</keyword>
<feature type="transmembrane region" description="Helical" evidence="11">
    <location>
        <begin position="2167"/>
        <end position="2188"/>
    </location>
</feature>
<feature type="transmembrane region" description="Helical" evidence="11">
    <location>
        <begin position="1754"/>
        <end position="1772"/>
    </location>
</feature>
<feature type="transmembrane region" description="Helical" evidence="11">
    <location>
        <begin position="686"/>
        <end position="704"/>
    </location>
</feature>
<dbReference type="KEGG" id="bbes:BESB_036510"/>
<comment type="caution">
    <text evidence="13">The sequence shown here is derived from an EMBL/GenBank/DDBJ whole genome shotgun (WGS) entry which is preliminary data.</text>
</comment>
<dbReference type="Proteomes" id="UP000224006">
    <property type="component" value="Chromosome II"/>
</dbReference>
<feature type="compositionally biased region" description="Polar residues" evidence="10">
    <location>
        <begin position="2254"/>
        <end position="2275"/>
    </location>
</feature>
<keyword evidence="7" id="KW-1278">Translocase</keyword>
<keyword evidence="6" id="KW-0460">Magnesium</keyword>
<feature type="compositionally biased region" description="Basic and acidic residues" evidence="10">
    <location>
        <begin position="73"/>
        <end position="85"/>
    </location>
</feature>
<evidence type="ECO:0000256" key="8">
    <source>
        <dbReference type="ARBA" id="ARBA00022989"/>
    </source>
</evidence>
<dbReference type="GO" id="GO:0140358">
    <property type="term" value="F:P-type transmembrane transporter activity"/>
    <property type="evidence" value="ECO:0007669"/>
    <property type="project" value="InterPro"/>
</dbReference>
<feature type="transmembrane region" description="Helical" evidence="11">
    <location>
        <begin position="944"/>
        <end position="965"/>
    </location>
</feature>
<dbReference type="InterPro" id="IPR008250">
    <property type="entry name" value="ATPase_P-typ_transduc_dom_A_sf"/>
</dbReference>
<dbReference type="Gene3D" id="2.70.150.10">
    <property type="entry name" value="Calcium-transporting ATPase, cytoplasmic transduction domain A"/>
    <property type="match status" value="1"/>
</dbReference>
<dbReference type="SUPFAM" id="SSF56784">
    <property type="entry name" value="HAD-like"/>
    <property type="match status" value="1"/>
</dbReference>
<dbReference type="EMBL" id="NWUJ01000002">
    <property type="protein sequence ID" value="PFH37193.1"/>
    <property type="molecule type" value="Genomic_DNA"/>
</dbReference>
<feature type="transmembrane region" description="Helical" evidence="11">
    <location>
        <begin position="283"/>
        <end position="305"/>
    </location>
</feature>
<keyword evidence="9 11" id="KW-0472">Membrane</keyword>
<feature type="region of interest" description="Disordered" evidence="10">
    <location>
        <begin position="475"/>
        <end position="499"/>
    </location>
</feature>
<feature type="region of interest" description="Disordered" evidence="10">
    <location>
        <begin position="1899"/>
        <end position="1997"/>
    </location>
</feature>
<proteinExistence type="predicted"/>
<feature type="transmembrane region" description="Helical" evidence="11">
    <location>
        <begin position="182"/>
        <end position="202"/>
    </location>
</feature>
<dbReference type="Pfam" id="PF00702">
    <property type="entry name" value="Hydrolase"/>
    <property type="match status" value="1"/>
</dbReference>
<feature type="region of interest" description="Disordered" evidence="10">
    <location>
        <begin position="1537"/>
        <end position="1589"/>
    </location>
</feature>
<feature type="transmembrane region" description="Helical" evidence="11">
    <location>
        <begin position="1778"/>
        <end position="1799"/>
    </location>
</feature>
<dbReference type="GeneID" id="40308632"/>
<feature type="compositionally biased region" description="Basic and acidic residues" evidence="10">
    <location>
        <begin position="107"/>
        <end position="123"/>
    </location>
</feature>
<feature type="region of interest" description="Disordered" evidence="10">
    <location>
        <begin position="2027"/>
        <end position="2055"/>
    </location>
</feature>
<evidence type="ECO:0000256" key="6">
    <source>
        <dbReference type="ARBA" id="ARBA00022842"/>
    </source>
</evidence>
<evidence type="ECO:0000256" key="9">
    <source>
        <dbReference type="ARBA" id="ARBA00023136"/>
    </source>
</evidence>
<protein>
    <recommendedName>
        <fullName evidence="12">P-type ATPase A domain-containing protein</fullName>
    </recommendedName>
</protein>
<feature type="compositionally biased region" description="Basic and acidic residues" evidence="10">
    <location>
        <begin position="1925"/>
        <end position="1940"/>
    </location>
</feature>
<reference evidence="13 14" key="1">
    <citation type="submission" date="2017-09" db="EMBL/GenBank/DDBJ databases">
        <title>Genome sequencing of Besnoitia besnoiti strain Bb-Ger1.</title>
        <authorList>
            <person name="Schares G."/>
            <person name="Venepally P."/>
            <person name="Lorenzi H.A."/>
        </authorList>
    </citation>
    <scope>NUCLEOTIDE SEQUENCE [LARGE SCALE GENOMIC DNA]</scope>
    <source>
        <strain evidence="13 14">Bb-Ger1</strain>
    </source>
</reference>
<feature type="compositionally biased region" description="Polar residues" evidence="10">
    <location>
        <begin position="1943"/>
        <end position="1980"/>
    </location>
</feature>
<comment type="subcellular location">
    <subcellularLocation>
        <location evidence="1">Membrane</location>
        <topology evidence="1">Multi-pass membrane protein</topology>
    </subcellularLocation>
</comment>
<dbReference type="SUPFAM" id="SSF81665">
    <property type="entry name" value="Calcium ATPase, transmembrane domain M"/>
    <property type="match status" value="1"/>
</dbReference>
<feature type="region of interest" description="Disordered" evidence="10">
    <location>
        <begin position="66"/>
        <end position="155"/>
    </location>
</feature>
<keyword evidence="5" id="KW-0067">ATP-binding</keyword>
<feature type="transmembrane region" description="Helical" evidence="11">
    <location>
        <begin position="2137"/>
        <end position="2155"/>
    </location>
</feature>
<evidence type="ECO:0000256" key="7">
    <source>
        <dbReference type="ARBA" id="ARBA00022967"/>
    </source>
</evidence>
<dbReference type="InterPro" id="IPR023214">
    <property type="entry name" value="HAD_sf"/>
</dbReference>
<evidence type="ECO:0000256" key="11">
    <source>
        <dbReference type="SAM" id="Phobius"/>
    </source>
</evidence>
<evidence type="ECO:0000256" key="2">
    <source>
        <dbReference type="ARBA" id="ARBA00022692"/>
    </source>
</evidence>
<evidence type="ECO:0000256" key="5">
    <source>
        <dbReference type="ARBA" id="ARBA00022840"/>
    </source>
</evidence>
<dbReference type="PANTHER" id="PTHR45630:SF11">
    <property type="entry name" value="CATION-TRANSPORTING P-TYPE ATPASE N-TERMINAL DOMAIN-CONTAINING PROTEIN"/>
    <property type="match status" value="1"/>
</dbReference>
<accession>A0A2A9MMY8</accession>
<dbReference type="PRINTS" id="PR00119">
    <property type="entry name" value="CATATPASE"/>
</dbReference>
<keyword evidence="4" id="KW-0547">Nucleotide-binding</keyword>
<name>A0A2A9MMY8_BESBE</name>
<evidence type="ECO:0000256" key="10">
    <source>
        <dbReference type="SAM" id="MobiDB-lite"/>
    </source>
</evidence>
<feature type="transmembrane region" description="Helical" evidence="11">
    <location>
        <begin position="1820"/>
        <end position="1842"/>
    </location>
</feature>
<dbReference type="InterPro" id="IPR023299">
    <property type="entry name" value="ATPase_P-typ_cyto_dom_N"/>
</dbReference>
<dbReference type="Pfam" id="PF00122">
    <property type="entry name" value="E1-E2_ATPase"/>
    <property type="match status" value="1"/>
</dbReference>
<dbReference type="GO" id="GO:0046872">
    <property type="term" value="F:metal ion binding"/>
    <property type="evidence" value="ECO:0007669"/>
    <property type="project" value="UniProtKB-KW"/>
</dbReference>
<feature type="domain" description="P-type ATPase A" evidence="12">
    <location>
        <begin position="764"/>
        <end position="855"/>
    </location>
</feature>
<dbReference type="STRING" id="94643.A0A2A9MMY8"/>
<evidence type="ECO:0000256" key="4">
    <source>
        <dbReference type="ARBA" id="ARBA00022741"/>
    </source>
</evidence>
<keyword evidence="14" id="KW-1185">Reference proteome</keyword>
<feature type="region of interest" description="Disordered" evidence="10">
    <location>
        <begin position="2254"/>
        <end position="2280"/>
    </location>
</feature>
<dbReference type="InterPro" id="IPR036412">
    <property type="entry name" value="HAD-like_sf"/>
</dbReference>
<evidence type="ECO:0000256" key="1">
    <source>
        <dbReference type="ARBA" id="ARBA00004141"/>
    </source>
</evidence>
<feature type="compositionally biased region" description="Basic and acidic residues" evidence="10">
    <location>
        <begin position="488"/>
        <end position="497"/>
    </location>
</feature>